<keyword evidence="4 8" id="KW-0812">Transmembrane</keyword>
<comment type="caution">
    <text evidence="10">The sequence shown here is derived from an EMBL/GenBank/DDBJ whole genome shotgun (WGS) entry which is preliminary data.</text>
</comment>
<keyword evidence="7 8" id="KW-0472">Membrane</keyword>
<dbReference type="Pfam" id="PF01699">
    <property type="entry name" value="Na_Ca_ex"/>
    <property type="match status" value="1"/>
</dbReference>
<evidence type="ECO:0000256" key="1">
    <source>
        <dbReference type="ARBA" id="ARBA00004127"/>
    </source>
</evidence>
<dbReference type="PANTHER" id="PTHR31503">
    <property type="entry name" value="VACUOLAR CALCIUM ION TRANSPORTER"/>
    <property type="match status" value="1"/>
</dbReference>
<gene>
    <name evidence="10" type="ORF">LTR84_003844</name>
</gene>
<evidence type="ECO:0000256" key="2">
    <source>
        <dbReference type="ARBA" id="ARBA00008170"/>
    </source>
</evidence>
<evidence type="ECO:0000256" key="8">
    <source>
        <dbReference type="SAM" id="Phobius"/>
    </source>
</evidence>
<dbReference type="Gene3D" id="1.20.1420.30">
    <property type="entry name" value="NCX, central ion-binding region"/>
    <property type="match status" value="1"/>
</dbReference>
<dbReference type="InterPro" id="IPR004837">
    <property type="entry name" value="NaCa_Exmemb"/>
</dbReference>
<dbReference type="GO" id="GO:0015369">
    <property type="term" value="F:calcium:proton antiporter activity"/>
    <property type="evidence" value="ECO:0007669"/>
    <property type="project" value="UniProtKB-ARBA"/>
</dbReference>
<name>A0AAV9NAD0_9EURO</name>
<reference evidence="10 11" key="1">
    <citation type="submission" date="2023-08" db="EMBL/GenBank/DDBJ databases">
        <title>Black Yeasts Isolated from many extreme environments.</title>
        <authorList>
            <person name="Coleine C."/>
            <person name="Stajich J.E."/>
            <person name="Selbmann L."/>
        </authorList>
    </citation>
    <scope>NUCLEOTIDE SEQUENCE [LARGE SCALE GENOMIC DNA]</scope>
    <source>
        <strain evidence="10 11">CCFEE 5792</strain>
    </source>
</reference>
<evidence type="ECO:0000256" key="4">
    <source>
        <dbReference type="ARBA" id="ARBA00022692"/>
    </source>
</evidence>
<keyword evidence="3" id="KW-0813">Transport</keyword>
<comment type="similarity">
    <text evidence="2">Belongs to the Ca(2+):cation antiporter (CaCA) (TC 2.A.19) family.</text>
</comment>
<evidence type="ECO:0000256" key="5">
    <source>
        <dbReference type="ARBA" id="ARBA00022989"/>
    </source>
</evidence>
<accession>A0AAV9NAD0</accession>
<evidence type="ECO:0000259" key="9">
    <source>
        <dbReference type="Pfam" id="PF01699"/>
    </source>
</evidence>
<dbReference type="PANTHER" id="PTHR31503:SF18">
    <property type="entry name" value="CA(2+)_H(+) EXCHANGER, PUTATIVE (EUROFUNG)-RELATED"/>
    <property type="match status" value="1"/>
</dbReference>
<keyword evidence="5 8" id="KW-1133">Transmembrane helix</keyword>
<dbReference type="GO" id="GO:0012505">
    <property type="term" value="C:endomembrane system"/>
    <property type="evidence" value="ECO:0007669"/>
    <property type="project" value="UniProtKB-SubCell"/>
</dbReference>
<dbReference type="InterPro" id="IPR044880">
    <property type="entry name" value="NCX_ion-bd_dom_sf"/>
</dbReference>
<feature type="transmembrane region" description="Helical" evidence="8">
    <location>
        <begin position="101"/>
        <end position="121"/>
    </location>
</feature>
<evidence type="ECO:0000256" key="7">
    <source>
        <dbReference type="ARBA" id="ARBA00023136"/>
    </source>
</evidence>
<feature type="transmembrane region" description="Helical" evidence="8">
    <location>
        <begin position="40"/>
        <end position="66"/>
    </location>
</feature>
<dbReference type="GeneID" id="89972027"/>
<evidence type="ECO:0000313" key="10">
    <source>
        <dbReference type="EMBL" id="KAK5050563.1"/>
    </source>
</evidence>
<evidence type="ECO:0000256" key="3">
    <source>
        <dbReference type="ARBA" id="ARBA00022448"/>
    </source>
</evidence>
<dbReference type="AlphaFoldDB" id="A0AAV9NAD0"/>
<sequence>MVADTVLSESVIGLILLPIAGNVAEHVTALSVATKNKMDLAIGVSVGSSIQITLFVTPLVVIIGWILGKDMTLYFSIFETIAMVASAFLVVVLILNGRTNYFEGSLLCACYVMVGAGACLLPDSSA</sequence>
<dbReference type="Proteomes" id="UP001358417">
    <property type="component" value="Unassembled WGS sequence"/>
</dbReference>
<evidence type="ECO:0000256" key="6">
    <source>
        <dbReference type="ARBA" id="ARBA00023065"/>
    </source>
</evidence>
<dbReference type="GO" id="GO:0000329">
    <property type="term" value="C:fungal-type vacuole membrane"/>
    <property type="evidence" value="ECO:0007669"/>
    <property type="project" value="TreeGrafter"/>
</dbReference>
<dbReference type="RefSeq" id="XP_064705149.1">
    <property type="nucleotide sequence ID" value="XM_064847428.1"/>
</dbReference>
<proteinExistence type="inferred from homology"/>
<protein>
    <recommendedName>
        <fullName evidence="9">Sodium/calcium exchanger membrane region domain-containing protein</fullName>
    </recommendedName>
</protein>
<keyword evidence="11" id="KW-1185">Reference proteome</keyword>
<dbReference type="EMBL" id="JAVRRD010000017">
    <property type="protein sequence ID" value="KAK5050563.1"/>
    <property type="molecule type" value="Genomic_DNA"/>
</dbReference>
<dbReference type="InterPro" id="IPR004713">
    <property type="entry name" value="CaH_exchang"/>
</dbReference>
<comment type="subcellular location">
    <subcellularLocation>
        <location evidence="1">Endomembrane system</location>
        <topology evidence="1">Multi-pass membrane protein</topology>
    </subcellularLocation>
</comment>
<organism evidence="10 11">
    <name type="scientific">Exophiala bonariae</name>
    <dbReference type="NCBI Taxonomy" id="1690606"/>
    <lineage>
        <taxon>Eukaryota</taxon>
        <taxon>Fungi</taxon>
        <taxon>Dikarya</taxon>
        <taxon>Ascomycota</taxon>
        <taxon>Pezizomycotina</taxon>
        <taxon>Eurotiomycetes</taxon>
        <taxon>Chaetothyriomycetidae</taxon>
        <taxon>Chaetothyriales</taxon>
        <taxon>Herpotrichiellaceae</taxon>
        <taxon>Exophiala</taxon>
    </lineage>
</organism>
<evidence type="ECO:0000313" key="11">
    <source>
        <dbReference type="Proteomes" id="UP001358417"/>
    </source>
</evidence>
<dbReference type="GO" id="GO:0006874">
    <property type="term" value="P:intracellular calcium ion homeostasis"/>
    <property type="evidence" value="ECO:0007669"/>
    <property type="project" value="TreeGrafter"/>
</dbReference>
<feature type="transmembrane region" description="Helical" evidence="8">
    <location>
        <begin position="73"/>
        <end position="95"/>
    </location>
</feature>
<feature type="domain" description="Sodium/calcium exchanger membrane region" evidence="9">
    <location>
        <begin position="5"/>
        <end position="113"/>
    </location>
</feature>
<keyword evidence="6" id="KW-0406">Ion transport</keyword>